<gene>
    <name evidence="3" type="ORF">EFL95_12905</name>
</gene>
<keyword evidence="4" id="KW-1185">Reference proteome</keyword>
<evidence type="ECO:0000259" key="2">
    <source>
        <dbReference type="Pfam" id="PF07811"/>
    </source>
</evidence>
<proteinExistence type="predicted"/>
<dbReference type="OrthoDB" id="5190946at2"/>
<organism evidence="3 4">
    <name type="scientific">Nocardioides marmorisolisilvae</name>
    <dbReference type="NCBI Taxonomy" id="1542737"/>
    <lineage>
        <taxon>Bacteria</taxon>
        <taxon>Bacillati</taxon>
        <taxon>Actinomycetota</taxon>
        <taxon>Actinomycetes</taxon>
        <taxon>Propionibacteriales</taxon>
        <taxon>Nocardioidaceae</taxon>
        <taxon>Nocardioides</taxon>
    </lineage>
</organism>
<keyword evidence="1" id="KW-1133">Transmembrane helix</keyword>
<protein>
    <submittedName>
        <fullName evidence="3">Pilus assembly protein</fullName>
    </submittedName>
</protein>
<evidence type="ECO:0000256" key="1">
    <source>
        <dbReference type="SAM" id="Phobius"/>
    </source>
</evidence>
<dbReference type="RefSeq" id="WP_123234345.1">
    <property type="nucleotide sequence ID" value="NZ_RJSG01000002.1"/>
</dbReference>
<feature type="domain" description="TadE-like" evidence="2">
    <location>
        <begin position="17"/>
        <end position="59"/>
    </location>
</feature>
<sequence>MDGNLGNKRARSRSERGAAAVEFALVMLPVVVLLFGLVQYGLYFWAMQGGSDIARSAARLSSVGKPATCSDFQAAVGDDIKSLSGTTVAIQRSYDKQSASAVQVGDTVRVTVKFKSINLHFPFVPFIQDGMVTSTAESRVDFVPSQPEACS</sequence>
<dbReference type="AlphaFoldDB" id="A0A3N0DWC0"/>
<comment type="caution">
    <text evidence="3">The sequence shown here is derived from an EMBL/GenBank/DDBJ whole genome shotgun (WGS) entry which is preliminary data.</text>
</comment>
<dbReference type="Pfam" id="PF07811">
    <property type="entry name" value="TadE"/>
    <property type="match status" value="1"/>
</dbReference>
<reference evidence="3 4" key="1">
    <citation type="submission" date="2018-11" db="EMBL/GenBank/DDBJ databases">
        <authorList>
            <person name="Li F."/>
        </authorList>
    </citation>
    <scope>NUCLEOTIDE SEQUENCE [LARGE SCALE GENOMIC DNA]</scope>
    <source>
        <strain evidence="3 4">KIS18-7</strain>
    </source>
</reference>
<evidence type="ECO:0000313" key="4">
    <source>
        <dbReference type="Proteomes" id="UP000277094"/>
    </source>
</evidence>
<keyword evidence="1" id="KW-0472">Membrane</keyword>
<name>A0A3N0DWC0_9ACTN</name>
<dbReference type="InterPro" id="IPR012495">
    <property type="entry name" value="TadE-like_dom"/>
</dbReference>
<keyword evidence="1" id="KW-0812">Transmembrane</keyword>
<dbReference type="EMBL" id="RJSG01000002">
    <property type="protein sequence ID" value="RNL79841.1"/>
    <property type="molecule type" value="Genomic_DNA"/>
</dbReference>
<evidence type="ECO:0000313" key="3">
    <source>
        <dbReference type="EMBL" id="RNL79841.1"/>
    </source>
</evidence>
<feature type="transmembrane region" description="Helical" evidence="1">
    <location>
        <begin position="21"/>
        <end position="46"/>
    </location>
</feature>
<dbReference type="Proteomes" id="UP000277094">
    <property type="component" value="Unassembled WGS sequence"/>
</dbReference>
<accession>A0A3N0DWC0</accession>